<evidence type="ECO:0000313" key="1">
    <source>
        <dbReference type="EMBL" id="PYY26971.1"/>
    </source>
</evidence>
<evidence type="ECO:0000313" key="2">
    <source>
        <dbReference type="Proteomes" id="UP000247459"/>
    </source>
</evidence>
<organism evidence="1 2">
    <name type="scientific">Paenibacillus illinoisensis</name>
    <dbReference type="NCBI Taxonomy" id="59845"/>
    <lineage>
        <taxon>Bacteria</taxon>
        <taxon>Bacillati</taxon>
        <taxon>Bacillota</taxon>
        <taxon>Bacilli</taxon>
        <taxon>Bacillales</taxon>
        <taxon>Paenibacillaceae</taxon>
        <taxon>Paenibacillus</taxon>
    </lineage>
</organism>
<reference evidence="1 2" key="1">
    <citation type="submission" date="2018-01" db="EMBL/GenBank/DDBJ databases">
        <title>Genome sequence of the PGP bacterium Paenibacillus illinoisensis E3.</title>
        <authorList>
            <person name="Rolli E."/>
            <person name="Marasco R."/>
            <person name="Bessem C."/>
            <person name="Michoud G."/>
            <person name="Gaiarsa S."/>
            <person name="Borin S."/>
            <person name="Daffonchio D."/>
        </authorList>
    </citation>
    <scope>NUCLEOTIDE SEQUENCE [LARGE SCALE GENOMIC DNA]</scope>
    <source>
        <strain evidence="1 2">E3</strain>
    </source>
</reference>
<dbReference type="EMBL" id="PRLG01000028">
    <property type="protein sequence ID" value="PYY26971.1"/>
    <property type="molecule type" value="Genomic_DNA"/>
</dbReference>
<dbReference type="AlphaFoldDB" id="A0A2W0CTE4"/>
<name>A0A2W0CTE4_9BACL</name>
<sequence length="75" mass="8597">MRKLTKTYSSVSMLNTSPGGLSAPAMYFSMFGVNIESTTPPCKYLKYTEVDIKWQLFLIHDNRKYRDGHLSTTVE</sequence>
<gene>
    <name evidence="1" type="ORF">PIL02S_05147</name>
</gene>
<dbReference type="Proteomes" id="UP000247459">
    <property type="component" value="Unassembled WGS sequence"/>
</dbReference>
<accession>A0A2W0CTE4</accession>
<proteinExistence type="predicted"/>
<comment type="caution">
    <text evidence="1">The sequence shown here is derived from an EMBL/GenBank/DDBJ whole genome shotgun (WGS) entry which is preliminary data.</text>
</comment>
<protein>
    <submittedName>
        <fullName evidence="1">Uncharacterized protein</fullName>
    </submittedName>
</protein>